<evidence type="ECO:0000313" key="4">
    <source>
        <dbReference type="Proteomes" id="UP001600943"/>
    </source>
</evidence>
<evidence type="ECO:0000313" key="3">
    <source>
        <dbReference type="EMBL" id="GAA6409542.1"/>
    </source>
</evidence>
<keyword evidence="4" id="KW-1185">Reference proteome</keyword>
<dbReference type="InterPro" id="IPR022121">
    <property type="entry name" value="Peptidase_M73_camelysin"/>
</dbReference>
<protein>
    <recommendedName>
        <fullName evidence="5">Camelysin metallo-endopeptidase</fullName>
    </recommendedName>
</protein>
<organism evidence="3 4">
    <name type="scientific">Blautia hominis</name>
    <dbReference type="NCBI Taxonomy" id="2025493"/>
    <lineage>
        <taxon>Bacteria</taxon>
        <taxon>Bacillati</taxon>
        <taxon>Bacillota</taxon>
        <taxon>Clostridia</taxon>
        <taxon>Lachnospirales</taxon>
        <taxon>Lachnospiraceae</taxon>
        <taxon>Blautia</taxon>
    </lineage>
</organism>
<dbReference type="EMBL" id="BAABYW010000001">
    <property type="protein sequence ID" value="GAA6409542.1"/>
    <property type="molecule type" value="Genomic_DNA"/>
</dbReference>
<feature type="region of interest" description="Disordered" evidence="1">
    <location>
        <begin position="51"/>
        <end position="81"/>
    </location>
</feature>
<proteinExistence type="predicted"/>
<gene>
    <name evidence="3" type="ORF">K040078D81_36590</name>
</gene>
<dbReference type="Proteomes" id="UP001600943">
    <property type="component" value="Unassembled WGS sequence"/>
</dbReference>
<comment type="caution">
    <text evidence="3">The sequence shown here is derived from an EMBL/GenBank/DDBJ whole genome shotgun (WGS) entry which is preliminary data.</text>
</comment>
<name>A0ABQ0BDK4_9FIRM</name>
<accession>A0ABQ0BDK4</accession>
<feature type="signal peptide" evidence="2">
    <location>
        <begin position="1"/>
        <end position="26"/>
    </location>
</feature>
<feature type="chain" id="PRO_5046022163" description="Camelysin metallo-endopeptidase" evidence="2">
    <location>
        <begin position="27"/>
        <end position="229"/>
    </location>
</feature>
<evidence type="ECO:0000256" key="2">
    <source>
        <dbReference type="SAM" id="SignalP"/>
    </source>
</evidence>
<dbReference type="Pfam" id="PF12389">
    <property type="entry name" value="Peptidase_M73"/>
    <property type="match status" value="1"/>
</dbReference>
<dbReference type="InterPro" id="IPR023833">
    <property type="entry name" value="Signal_pept_SipW-depend-type"/>
</dbReference>
<evidence type="ECO:0008006" key="5">
    <source>
        <dbReference type="Google" id="ProtNLM"/>
    </source>
</evidence>
<evidence type="ECO:0000256" key="1">
    <source>
        <dbReference type="SAM" id="MobiDB-lite"/>
    </source>
</evidence>
<dbReference type="RefSeq" id="WP_390407377.1">
    <property type="nucleotide sequence ID" value="NZ_BAABYW010000001.1"/>
</dbReference>
<feature type="compositionally biased region" description="Acidic residues" evidence="1">
    <location>
        <begin position="58"/>
        <end position="68"/>
    </location>
</feature>
<dbReference type="NCBIfam" id="TIGR04088">
    <property type="entry name" value="cognate_SipW"/>
    <property type="match status" value="1"/>
</dbReference>
<keyword evidence="2" id="KW-0732">Signal</keyword>
<sequence>MKKNMIKGSIIALGLAAVMTTGGLMAYFTDTDAQTNTFTVGKITVDLHEPEWDKYPDTDNDGVPDPAEDMTPNKTIKKDPTITNTGINDQFVFATVQVPCKNIVAVNPDGTKKPAALTDLYSYTANPGWVKMGTYEVRDGSGVTAHKYLYAFAENNTCTALEAGKSTNPIFSQITSVNAVEGQGLEEQKFEIPVNVYAIQTSDLNGGKTAPADVWKVYTNQNSITEQFN</sequence>
<reference evidence="3 4" key="1">
    <citation type="submission" date="2024-04" db="EMBL/GenBank/DDBJ databases">
        <title>Defined microbial consortia suppress multidrug-resistant proinflammatory Enterobacteriaceae via ecological control.</title>
        <authorList>
            <person name="Furuichi M."/>
            <person name="Kawaguchi T."/>
            <person name="Pust M."/>
            <person name="Yasuma K."/>
            <person name="Plichta D."/>
            <person name="Hasegawa N."/>
            <person name="Ohya T."/>
            <person name="Bhattarai S."/>
            <person name="Sasajima S."/>
            <person name="Aoto Y."/>
            <person name="Tuganbaev T."/>
            <person name="Yaginuma M."/>
            <person name="Ueda M."/>
            <person name="Okahashi N."/>
            <person name="Amafuji K."/>
            <person name="Kiridooshi Y."/>
            <person name="Sugita K."/>
            <person name="Strazar M."/>
            <person name="Skelly A."/>
            <person name="Suda W."/>
            <person name="Hattori M."/>
            <person name="Nakamoto N."/>
            <person name="Caballero S."/>
            <person name="Norman J."/>
            <person name="Olle B."/>
            <person name="Tanoue T."/>
            <person name="Arita M."/>
            <person name="Bucci V."/>
            <person name="Atarashi K."/>
            <person name="Xavier R."/>
            <person name="Honda K."/>
        </authorList>
    </citation>
    <scope>NUCLEOTIDE SEQUENCE [LARGE SCALE GENOMIC DNA]</scope>
    <source>
        <strain evidence="4">k04-0078-D8-1</strain>
    </source>
</reference>